<dbReference type="Proteomes" id="UP001056120">
    <property type="component" value="Linkage Group LG23"/>
</dbReference>
<dbReference type="EMBL" id="CM042040">
    <property type="protein sequence ID" value="KAI3717401.1"/>
    <property type="molecule type" value="Genomic_DNA"/>
</dbReference>
<accession>A0ACB9B6J9</accession>
<reference evidence="2" key="1">
    <citation type="journal article" date="2022" name="Mol. Ecol. Resour.">
        <title>The genomes of chicory, endive, great burdock and yacon provide insights into Asteraceae palaeo-polyploidization history and plant inulin production.</title>
        <authorList>
            <person name="Fan W."/>
            <person name="Wang S."/>
            <person name="Wang H."/>
            <person name="Wang A."/>
            <person name="Jiang F."/>
            <person name="Liu H."/>
            <person name="Zhao H."/>
            <person name="Xu D."/>
            <person name="Zhang Y."/>
        </authorList>
    </citation>
    <scope>NUCLEOTIDE SEQUENCE [LARGE SCALE GENOMIC DNA]</scope>
    <source>
        <strain evidence="2">cv. Yunnan</strain>
    </source>
</reference>
<protein>
    <submittedName>
        <fullName evidence="1">Uncharacterized protein</fullName>
    </submittedName>
</protein>
<keyword evidence="2" id="KW-1185">Reference proteome</keyword>
<proteinExistence type="predicted"/>
<sequence length="338" mass="39053">MAENDRKRIRLTHALGEHSNRLKNVTDFANHTTHIHISRGCHMNIPRYVTLRTQEMFDNLVNLYTNVFTFQWHHYKHSMEFHSPPTGVPLPVYAARCYISMWFFDLYASNRDVVRKLSCIAYNKYYEGELFHISHKYDHYLALLNASIRPTYLEHNLDDALYIPIVVESFNANDSNPFGINNFTPLELCYKFAWMMKGRCLGPSTSLSNNDVMGRPWWLFDWHSDKHVFSWFTQEGNYDIEDVTLAYILGTACTPNLGPRDVDEWQYFAEGVVSQDLNPLNYDRVAERGFYGSREVRTMEIDTNFCLARAIAAAATNTEGNGDQSGEEGQEDCSDTSG</sequence>
<name>A0ACB9B6J9_9ASTR</name>
<organism evidence="1 2">
    <name type="scientific">Smallanthus sonchifolius</name>
    <dbReference type="NCBI Taxonomy" id="185202"/>
    <lineage>
        <taxon>Eukaryota</taxon>
        <taxon>Viridiplantae</taxon>
        <taxon>Streptophyta</taxon>
        <taxon>Embryophyta</taxon>
        <taxon>Tracheophyta</taxon>
        <taxon>Spermatophyta</taxon>
        <taxon>Magnoliopsida</taxon>
        <taxon>eudicotyledons</taxon>
        <taxon>Gunneridae</taxon>
        <taxon>Pentapetalae</taxon>
        <taxon>asterids</taxon>
        <taxon>campanulids</taxon>
        <taxon>Asterales</taxon>
        <taxon>Asteraceae</taxon>
        <taxon>Asteroideae</taxon>
        <taxon>Heliantheae alliance</taxon>
        <taxon>Millerieae</taxon>
        <taxon>Smallanthus</taxon>
    </lineage>
</organism>
<comment type="caution">
    <text evidence="1">The sequence shown here is derived from an EMBL/GenBank/DDBJ whole genome shotgun (WGS) entry which is preliminary data.</text>
</comment>
<reference evidence="1 2" key="2">
    <citation type="journal article" date="2022" name="Mol. Ecol. Resour.">
        <title>The genomes of chicory, endive, great burdock and yacon provide insights into Asteraceae paleo-polyploidization history and plant inulin production.</title>
        <authorList>
            <person name="Fan W."/>
            <person name="Wang S."/>
            <person name="Wang H."/>
            <person name="Wang A."/>
            <person name="Jiang F."/>
            <person name="Liu H."/>
            <person name="Zhao H."/>
            <person name="Xu D."/>
            <person name="Zhang Y."/>
        </authorList>
    </citation>
    <scope>NUCLEOTIDE SEQUENCE [LARGE SCALE GENOMIC DNA]</scope>
    <source>
        <strain evidence="2">cv. Yunnan</strain>
        <tissue evidence="1">Leaves</tissue>
    </source>
</reference>
<evidence type="ECO:0000313" key="1">
    <source>
        <dbReference type="EMBL" id="KAI3717401.1"/>
    </source>
</evidence>
<gene>
    <name evidence="1" type="ORF">L1987_68991</name>
</gene>
<evidence type="ECO:0000313" key="2">
    <source>
        <dbReference type="Proteomes" id="UP001056120"/>
    </source>
</evidence>